<reference evidence="5 6" key="1">
    <citation type="submission" date="2021-01" db="EMBL/GenBank/DDBJ databases">
        <title>Whole genome shotgun sequence of Asanoa iriomotensis NBRC 100142.</title>
        <authorList>
            <person name="Komaki H."/>
            <person name="Tamura T."/>
        </authorList>
    </citation>
    <scope>NUCLEOTIDE SEQUENCE [LARGE SCALE GENOMIC DNA]</scope>
    <source>
        <strain evidence="5 6">NBRC 100142</strain>
    </source>
</reference>
<feature type="domain" description="UspA" evidence="4">
    <location>
        <begin position="4"/>
        <end position="139"/>
    </location>
</feature>
<evidence type="ECO:0000259" key="4">
    <source>
        <dbReference type="Pfam" id="PF00582"/>
    </source>
</evidence>
<dbReference type="Gene3D" id="3.40.50.620">
    <property type="entry name" value="HUPs"/>
    <property type="match status" value="2"/>
</dbReference>
<comment type="caution">
    <text evidence="5">The sequence shown here is derived from an EMBL/GenBank/DDBJ whole genome shotgun (WGS) entry which is preliminary data.</text>
</comment>
<dbReference type="Pfam" id="PF00582">
    <property type="entry name" value="Usp"/>
    <property type="match status" value="2"/>
</dbReference>
<dbReference type="Proteomes" id="UP000624325">
    <property type="component" value="Unassembled WGS sequence"/>
</dbReference>
<comment type="similarity">
    <text evidence="1">Belongs to the universal stress protein A family.</text>
</comment>
<evidence type="ECO:0000256" key="1">
    <source>
        <dbReference type="ARBA" id="ARBA00008791"/>
    </source>
</evidence>
<proteinExistence type="inferred from homology"/>
<evidence type="ECO:0000313" key="6">
    <source>
        <dbReference type="Proteomes" id="UP000624325"/>
    </source>
</evidence>
<organism evidence="5 6">
    <name type="scientific">Asanoa iriomotensis</name>
    <dbReference type="NCBI Taxonomy" id="234613"/>
    <lineage>
        <taxon>Bacteria</taxon>
        <taxon>Bacillati</taxon>
        <taxon>Actinomycetota</taxon>
        <taxon>Actinomycetes</taxon>
        <taxon>Micromonosporales</taxon>
        <taxon>Micromonosporaceae</taxon>
        <taxon>Asanoa</taxon>
    </lineage>
</organism>
<evidence type="ECO:0000256" key="2">
    <source>
        <dbReference type="ARBA" id="ARBA00022741"/>
    </source>
</evidence>
<accession>A0ABQ4CCN1</accession>
<name>A0ABQ4CCN1_9ACTN</name>
<gene>
    <name evidence="5" type="ORF">Air01nite_66190</name>
</gene>
<dbReference type="SUPFAM" id="SSF52402">
    <property type="entry name" value="Adenine nucleotide alpha hydrolases-like"/>
    <property type="match status" value="2"/>
</dbReference>
<protein>
    <submittedName>
        <fullName evidence="5">Universal stress protein</fullName>
    </submittedName>
</protein>
<dbReference type="PANTHER" id="PTHR46268">
    <property type="entry name" value="STRESS RESPONSE PROTEIN NHAX"/>
    <property type="match status" value="1"/>
</dbReference>
<dbReference type="InterPro" id="IPR006016">
    <property type="entry name" value="UspA"/>
</dbReference>
<dbReference type="RefSeq" id="WP_203707341.1">
    <property type="nucleotide sequence ID" value="NZ_BAAALU010000007.1"/>
</dbReference>
<evidence type="ECO:0000256" key="3">
    <source>
        <dbReference type="ARBA" id="ARBA00022840"/>
    </source>
</evidence>
<dbReference type="InterPro" id="IPR014729">
    <property type="entry name" value="Rossmann-like_a/b/a_fold"/>
</dbReference>
<keyword evidence="2" id="KW-0547">Nucleotide-binding</keyword>
<feature type="domain" description="UspA" evidence="4">
    <location>
        <begin position="152"/>
        <end position="289"/>
    </location>
</feature>
<dbReference type="InterPro" id="IPR006015">
    <property type="entry name" value="Universal_stress_UspA"/>
</dbReference>
<dbReference type="PANTHER" id="PTHR46268:SF27">
    <property type="entry name" value="UNIVERSAL STRESS PROTEIN RV2623"/>
    <property type="match status" value="1"/>
</dbReference>
<evidence type="ECO:0000313" key="5">
    <source>
        <dbReference type="EMBL" id="GIF60524.1"/>
    </source>
</evidence>
<dbReference type="PRINTS" id="PR01438">
    <property type="entry name" value="UNVRSLSTRESS"/>
</dbReference>
<keyword evidence="6" id="KW-1185">Reference proteome</keyword>
<sequence length="299" mass="30388">MGFTVVAGVDGSPASLAAARYAAGVAARRAGSLTLVHGFIDPLGYGVLGPMALPVASPDPGADGEVLLADAVELVAADFPRLTIRTILAPDSGTTALIDQSRKADLVVVGHRGMGGFPELLLGSVGAQVVAYAHCPVVVHRPTVDLPADAPVVVGVDGAEGADAVVGFAFDEAAARGLPLNAVHVYLSVDEGSAARAEGVLNAAVAPWEARRPGVRVRRDARGVRLDEPAWGWHTGPTASAEAIFVAASRRSALVVVGARGRGGFSGLLLGSVSQALVHHAHCPVAVVRDEEPTGPEKT</sequence>
<keyword evidence="3" id="KW-0067">ATP-binding</keyword>
<dbReference type="EMBL" id="BONC01000069">
    <property type="protein sequence ID" value="GIF60524.1"/>
    <property type="molecule type" value="Genomic_DNA"/>
</dbReference>